<comment type="caution">
    <text evidence="1">The sequence shown here is derived from an EMBL/GenBank/DDBJ whole genome shotgun (WGS) entry which is preliminary data.</text>
</comment>
<keyword evidence="2" id="KW-1185">Reference proteome</keyword>
<gene>
    <name evidence="1" type="ORF">K1T71_010349</name>
</gene>
<evidence type="ECO:0000313" key="1">
    <source>
        <dbReference type="EMBL" id="KAJ0174203.1"/>
    </source>
</evidence>
<protein>
    <submittedName>
        <fullName evidence="1">Uncharacterized protein</fullName>
    </submittedName>
</protein>
<sequence length="384" mass="44237">MQELISKFDNLHLMDFQIRQCYWVNVTHINNPHDFYVRTLGVTKYLKDLEKKGDPVTLQDLTVTPIVIYKSKILKKYVRGKINGVTKDEVNSSPMFNFFAIDYGCVDNKVSINMIWLPLCKSNIEPLAIPCKLHLCMPNGKEWLEQDIEGMKILVGNESAQIRICGIDAQVYIVELYSGGPDDVSTLMMYTGCSNFGYINQTVNKIDSIKPAKQYFKTKQLRVGEELHVRVLNGRSLKSFYVAQINDYSQYIQSLNDFKDYCKRQNSPEFDEICIGHSYGVYLIGENSYERGVVKKIDKNKQKLDMLLIDKGNEVTIPYEHLKILKKQIYYELCSIAIHCMAEESQVWDNGLHKFLYPGVQLCITVKQLSDKKTPHVVNIVPLK</sequence>
<dbReference type="EMBL" id="CM034404">
    <property type="protein sequence ID" value="KAJ0174203.1"/>
    <property type="molecule type" value="Genomic_DNA"/>
</dbReference>
<reference evidence="1 2" key="1">
    <citation type="journal article" date="2021" name="Front. Genet.">
        <title>Chromosome-Level Genome Assembly Reveals Significant Gene Expansion in the Toll and IMD Signaling Pathways of Dendrolimus kikuchii.</title>
        <authorList>
            <person name="Zhou J."/>
            <person name="Wu P."/>
            <person name="Xiong Z."/>
            <person name="Liu N."/>
            <person name="Zhao N."/>
            <person name="Ji M."/>
            <person name="Qiu Y."/>
            <person name="Yang B."/>
        </authorList>
    </citation>
    <scope>NUCLEOTIDE SEQUENCE [LARGE SCALE GENOMIC DNA]</scope>
    <source>
        <strain evidence="1">Ann1</strain>
    </source>
</reference>
<dbReference type="Proteomes" id="UP000824533">
    <property type="component" value="Linkage Group LG18"/>
</dbReference>
<organism evidence="1 2">
    <name type="scientific">Dendrolimus kikuchii</name>
    <dbReference type="NCBI Taxonomy" id="765133"/>
    <lineage>
        <taxon>Eukaryota</taxon>
        <taxon>Metazoa</taxon>
        <taxon>Ecdysozoa</taxon>
        <taxon>Arthropoda</taxon>
        <taxon>Hexapoda</taxon>
        <taxon>Insecta</taxon>
        <taxon>Pterygota</taxon>
        <taxon>Neoptera</taxon>
        <taxon>Endopterygota</taxon>
        <taxon>Lepidoptera</taxon>
        <taxon>Glossata</taxon>
        <taxon>Ditrysia</taxon>
        <taxon>Bombycoidea</taxon>
        <taxon>Lasiocampidae</taxon>
        <taxon>Dendrolimus</taxon>
    </lineage>
</organism>
<name>A0ACC1CRB7_9NEOP</name>
<accession>A0ACC1CRB7</accession>
<proteinExistence type="predicted"/>
<evidence type="ECO:0000313" key="2">
    <source>
        <dbReference type="Proteomes" id="UP000824533"/>
    </source>
</evidence>